<reference evidence="1" key="1">
    <citation type="submission" date="2022-12" db="EMBL/GenBank/DDBJ databases">
        <title>Genome assemblies of Blomia tropicalis.</title>
        <authorList>
            <person name="Cui Y."/>
        </authorList>
    </citation>
    <scope>NUCLEOTIDE SEQUENCE</scope>
    <source>
        <tissue evidence="1">Adult mites</tissue>
    </source>
</reference>
<comment type="caution">
    <text evidence="1">The sequence shown here is derived from an EMBL/GenBank/DDBJ whole genome shotgun (WGS) entry which is preliminary data.</text>
</comment>
<dbReference type="EMBL" id="JAPWDV010000001">
    <property type="protein sequence ID" value="KAJ6221764.1"/>
    <property type="molecule type" value="Genomic_DNA"/>
</dbReference>
<dbReference type="OMA" id="RCNCIAH"/>
<gene>
    <name evidence="1" type="ORF">RDWZM_000309</name>
</gene>
<keyword evidence="2" id="KW-1185">Reference proteome</keyword>
<evidence type="ECO:0000313" key="1">
    <source>
        <dbReference type="EMBL" id="KAJ6221764.1"/>
    </source>
</evidence>
<evidence type="ECO:0000313" key="2">
    <source>
        <dbReference type="Proteomes" id="UP001142055"/>
    </source>
</evidence>
<name>A0A9Q0MAD1_BLOTA</name>
<protein>
    <submittedName>
        <fullName evidence="1">Uncharacterized protein</fullName>
    </submittedName>
</protein>
<dbReference type="Proteomes" id="UP001142055">
    <property type="component" value="Chromosome 1"/>
</dbReference>
<sequence length="165" mass="19029">MWTCWSAEAEASEDILTNHIAVTDNQIINYLTRNTSPCPKWLNCTEQYFDEGKDCHEAGSRVRCNCIAHCCMSFDCRNWGHLVQCRRKCGAPPNRFGLRRTERVDCDKYYCDRNYFDSSWDARGATDAQRNCIGHCCYAFDCRRSLGYCRHACGVDPWVTARPLG</sequence>
<accession>A0A9Q0MAD1</accession>
<proteinExistence type="predicted"/>
<organism evidence="1 2">
    <name type="scientific">Blomia tropicalis</name>
    <name type="common">Mite</name>
    <dbReference type="NCBI Taxonomy" id="40697"/>
    <lineage>
        <taxon>Eukaryota</taxon>
        <taxon>Metazoa</taxon>
        <taxon>Ecdysozoa</taxon>
        <taxon>Arthropoda</taxon>
        <taxon>Chelicerata</taxon>
        <taxon>Arachnida</taxon>
        <taxon>Acari</taxon>
        <taxon>Acariformes</taxon>
        <taxon>Sarcoptiformes</taxon>
        <taxon>Astigmata</taxon>
        <taxon>Glycyphagoidea</taxon>
        <taxon>Echimyopodidae</taxon>
        <taxon>Blomia</taxon>
    </lineage>
</organism>
<dbReference type="AlphaFoldDB" id="A0A9Q0MAD1"/>
<dbReference type="OrthoDB" id="6479451at2759"/>